<feature type="chain" id="PRO_5042235736" description="Secreted protein" evidence="1">
    <location>
        <begin position="22"/>
        <end position="84"/>
    </location>
</feature>
<evidence type="ECO:0000256" key="1">
    <source>
        <dbReference type="SAM" id="SignalP"/>
    </source>
</evidence>
<protein>
    <recommendedName>
        <fullName evidence="4">Secreted protein</fullName>
    </recommendedName>
</protein>
<gene>
    <name evidence="2" type="ORF">PECUL_23A056044</name>
</gene>
<keyword evidence="1" id="KW-0732">Signal</keyword>
<dbReference type="AlphaFoldDB" id="A0AAD1VW74"/>
<reference evidence="2" key="1">
    <citation type="submission" date="2022-03" db="EMBL/GenBank/DDBJ databases">
        <authorList>
            <person name="Alioto T."/>
            <person name="Alioto T."/>
            <person name="Gomez Garrido J."/>
        </authorList>
    </citation>
    <scope>NUCLEOTIDE SEQUENCE</scope>
</reference>
<name>A0AAD1VW74_PELCU</name>
<keyword evidence="3" id="KW-1185">Reference proteome</keyword>
<feature type="signal peptide" evidence="1">
    <location>
        <begin position="1"/>
        <end position="21"/>
    </location>
</feature>
<organism evidence="2 3">
    <name type="scientific">Pelobates cultripes</name>
    <name type="common">Western spadefoot toad</name>
    <dbReference type="NCBI Taxonomy" id="61616"/>
    <lineage>
        <taxon>Eukaryota</taxon>
        <taxon>Metazoa</taxon>
        <taxon>Chordata</taxon>
        <taxon>Craniata</taxon>
        <taxon>Vertebrata</taxon>
        <taxon>Euteleostomi</taxon>
        <taxon>Amphibia</taxon>
        <taxon>Batrachia</taxon>
        <taxon>Anura</taxon>
        <taxon>Pelobatoidea</taxon>
        <taxon>Pelobatidae</taxon>
        <taxon>Pelobates</taxon>
    </lineage>
</organism>
<evidence type="ECO:0000313" key="3">
    <source>
        <dbReference type="Proteomes" id="UP001295444"/>
    </source>
</evidence>
<sequence>MNTTVSALGVLLTVSATGHLARLLNNITYTNYGKIGPRNNQWMKPCKWIDFEWMTVFKEEKKKDQKKHHVINIKPKLNLMLFEC</sequence>
<proteinExistence type="predicted"/>
<evidence type="ECO:0008006" key="4">
    <source>
        <dbReference type="Google" id="ProtNLM"/>
    </source>
</evidence>
<dbReference type="Proteomes" id="UP001295444">
    <property type="component" value="Chromosome 02"/>
</dbReference>
<evidence type="ECO:0000313" key="2">
    <source>
        <dbReference type="EMBL" id="CAH2253113.1"/>
    </source>
</evidence>
<accession>A0AAD1VW74</accession>
<dbReference type="EMBL" id="OW240913">
    <property type="protein sequence ID" value="CAH2253113.1"/>
    <property type="molecule type" value="Genomic_DNA"/>
</dbReference>